<dbReference type="PANTHER" id="PTHR31421:SF22">
    <property type="entry name" value="PROTEIN BASIC PENTACYSTEINE3"/>
    <property type="match status" value="1"/>
</dbReference>
<dbReference type="PANTHER" id="PTHR31421">
    <property type="entry name" value="PROTEIN BASIC PENTACYSTEINE3"/>
    <property type="match status" value="1"/>
</dbReference>
<sequence>MVKFEIMDEDNILNIRNWGYYEPTSAKGNLGIQLMSPTVPEKPFLGARNNVIITSVNGGFNQRDIGVSQPMFPMEYTRDVWIGQREKLLNMLPGNHNYAEVLPETTSTHQVQMFQPPDSANDEILDKVEEASVEEKENGPKKKRQRAKAPNPPKAKKGTRAPRAPKPEDSPSVQQVRSAKKAAEIMINGIDMDMSVIPIPVCSCTGNPQQCYRWGCGGWQSACCTTSISMYPLPMSTKRRGARIAGRKMSSGAFKKVLEKLAGEAYDFSNPIDLRTHWAKHGTNKFVTISRSCFKLNDARKNARLSALVRNDGFGCQSDLALDIKVVRTRGISQKTQFEKMDEDNSLDIRNWGYYEPTTDKGNLGLHLMAPTMPEKPFSGSRSAAIMNSMYGGFHHMDVGVSQHMFPMEHTRDASIDKREKFHHVLPGNHDYASVLPETSSAHHMQMFQPPNSANDETLDQVEGAGVVAKESGPDKKKQRRKAMKCLEAKKGKRGPQVPKPDGSHAAQQGRSAKKPVEIMINGISMDISLFPIPVCSCTGTPQQCYRWGCGGWQSACCTTCISVHPLPMSVKRRGARIAGRKMSLGAFKKVLEKLAGEGYDFSNAIDLRTHWAKHGTNKFVTINTIFGYDKGKERLSRALHPTSTSVNCKSQTMMEGYSPTFSFRNP</sequence>
<dbReference type="GO" id="GO:0009723">
    <property type="term" value="P:response to ethylene"/>
    <property type="evidence" value="ECO:0007669"/>
    <property type="project" value="TreeGrafter"/>
</dbReference>
<evidence type="ECO:0008006" key="10">
    <source>
        <dbReference type="Google" id="ProtNLM"/>
    </source>
</evidence>
<evidence type="ECO:0000256" key="3">
    <source>
        <dbReference type="ARBA" id="ARBA00023015"/>
    </source>
</evidence>
<name>A0A835MRZ6_9ROSI</name>
<dbReference type="SMART" id="SM01226">
    <property type="entry name" value="GAGA_bind"/>
    <property type="match status" value="2"/>
</dbReference>
<dbReference type="EMBL" id="JADGMS010000012">
    <property type="protein sequence ID" value="KAF9671241.1"/>
    <property type="molecule type" value="Genomic_DNA"/>
</dbReference>
<feature type="region of interest" description="Disordered" evidence="7">
    <location>
        <begin position="130"/>
        <end position="180"/>
    </location>
</feature>
<dbReference type="AlphaFoldDB" id="A0A835MRZ6"/>
<feature type="region of interest" description="Disordered" evidence="7">
    <location>
        <begin position="467"/>
        <end position="514"/>
    </location>
</feature>
<dbReference type="Pfam" id="PF06217">
    <property type="entry name" value="GAGA_bind"/>
    <property type="match status" value="2"/>
</dbReference>
<keyword evidence="5" id="KW-0804">Transcription</keyword>
<evidence type="ECO:0000256" key="1">
    <source>
        <dbReference type="ARBA" id="ARBA00004123"/>
    </source>
</evidence>
<keyword evidence="9" id="KW-1185">Reference proteome</keyword>
<dbReference type="GO" id="GO:0003700">
    <property type="term" value="F:DNA-binding transcription factor activity"/>
    <property type="evidence" value="ECO:0007669"/>
    <property type="project" value="TreeGrafter"/>
</dbReference>
<evidence type="ECO:0000256" key="6">
    <source>
        <dbReference type="ARBA" id="ARBA00023242"/>
    </source>
</evidence>
<comment type="subcellular location">
    <subcellularLocation>
        <location evidence="1">Nucleus</location>
    </subcellularLocation>
</comment>
<keyword evidence="6" id="KW-0539">Nucleus</keyword>
<evidence type="ECO:0000256" key="7">
    <source>
        <dbReference type="SAM" id="MobiDB-lite"/>
    </source>
</evidence>
<accession>A0A835MRZ6</accession>
<keyword evidence="4" id="KW-0238">DNA-binding</keyword>
<dbReference type="Proteomes" id="UP000657918">
    <property type="component" value="Unassembled WGS sequence"/>
</dbReference>
<protein>
    <recommendedName>
        <fullName evidence="10">GAGA-binding transcriptional activator</fullName>
    </recommendedName>
</protein>
<comment type="similarity">
    <text evidence="2">Belongs to the BBR/BPC family.</text>
</comment>
<evidence type="ECO:0000256" key="2">
    <source>
        <dbReference type="ARBA" id="ARBA00007911"/>
    </source>
</evidence>
<evidence type="ECO:0000256" key="5">
    <source>
        <dbReference type="ARBA" id="ARBA00023163"/>
    </source>
</evidence>
<dbReference type="GO" id="GO:0005634">
    <property type="term" value="C:nucleus"/>
    <property type="evidence" value="ECO:0007669"/>
    <property type="project" value="UniProtKB-SubCell"/>
</dbReference>
<gene>
    <name evidence="8" type="ORF">SADUNF_Sadunf12G0026900</name>
</gene>
<keyword evidence="3" id="KW-0805">Transcription regulation</keyword>
<evidence type="ECO:0000313" key="9">
    <source>
        <dbReference type="Proteomes" id="UP000657918"/>
    </source>
</evidence>
<dbReference type="InterPro" id="IPR010409">
    <property type="entry name" value="GAGA-bd_tscrpt_act"/>
</dbReference>
<evidence type="ECO:0000313" key="8">
    <source>
        <dbReference type="EMBL" id="KAF9671241.1"/>
    </source>
</evidence>
<comment type="caution">
    <text evidence="8">The sequence shown here is derived from an EMBL/GenBank/DDBJ whole genome shotgun (WGS) entry which is preliminary data.</text>
</comment>
<dbReference type="OrthoDB" id="10375453at2759"/>
<proteinExistence type="inferred from homology"/>
<reference evidence="8 9" key="1">
    <citation type="submission" date="2020-10" db="EMBL/GenBank/DDBJ databases">
        <title>Plant Genome Project.</title>
        <authorList>
            <person name="Zhang R.-G."/>
        </authorList>
    </citation>
    <scope>NUCLEOTIDE SEQUENCE [LARGE SCALE GENOMIC DNA]</scope>
    <source>
        <strain evidence="8">FAFU-HL-1</strain>
        <tissue evidence="8">Leaf</tissue>
    </source>
</reference>
<evidence type="ECO:0000256" key="4">
    <source>
        <dbReference type="ARBA" id="ARBA00023125"/>
    </source>
</evidence>
<dbReference type="GO" id="GO:0043565">
    <property type="term" value="F:sequence-specific DNA binding"/>
    <property type="evidence" value="ECO:0007669"/>
    <property type="project" value="TreeGrafter"/>
</dbReference>
<organism evidence="8 9">
    <name type="scientific">Salix dunnii</name>
    <dbReference type="NCBI Taxonomy" id="1413687"/>
    <lineage>
        <taxon>Eukaryota</taxon>
        <taxon>Viridiplantae</taxon>
        <taxon>Streptophyta</taxon>
        <taxon>Embryophyta</taxon>
        <taxon>Tracheophyta</taxon>
        <taxon>Spermatophyta</taxon>
        <taxon>Magnoliopsida</taxon>
        <taxon>eudicotyledons</taxon>
        <taxon>Gunneridae</taxon>
        <taxon>Pentapetalae</taxon>
        <taxon>rosids</taxon>
        <taxon>fabids</taxon>
        <taxon>Malpighiales</taxon>
        <taxon>Salicaceae</taxon>
        <taxon>Saliceae</taxon>
        <taxon>Salix</taxon>
    </lineage>
</organism>
<feature type="compositionally biased region" description="Basic and acidic residues" evidence="7">
    <location>
        <begin position="130"/>
        <end position="140"/>
    </location>
</feature>